<evidence type="ECO:0000313" key="2">
    <source>
        <dbReference type="Proteomes" id="UP000887566"/>
    </source>
</evidence>
<accession>A0A914VEV5</accession>
<dbReference type="WBParaSite" id="PSAMB.scaffold1866size27112.g15278.t1">
    <property type="protein sequence ID" value="PSAMB.scaffold1866size27112.g15278.t1"/>
    <property type="gene ID" value="PSAMB.scaffold1866size27112.g15278"/>
</dbReference>
<organism evidence="2 3">
    <name type="scientific">Plectus sambesii</name>
    <dbReference type="NCBI Taxonomy" id="2011161"/>
    <lineage>
        <taxon>Eukaryota</taxon>
        <taxon>Metazoa</taxon>
        <taxon>Ecdysozoa</taxon>
        <taxon>Nematoda</taxon>
        <taxon>Chromadorea</taxon>
        <taxon>Plectida</taxon>
        <taxon>Plectina</taxon>
        <taxon>Plectoidea</taxon>
        <taxon>Plectidae</taxon>
        <taxon>Plectus</taxon>
    </lineage>
</organism>
<dbReference type="AlphaFoldDB" id="A0A914VEV5"/>
<name>A0A914VEV5_9BILA</name>
<dbReference type="Proteomes" id="UP000887566">
    <property type="component" value="Unplaced"/>
</dbReference>
<keyword evidence="2" id="KW-1185">Reference proteome</keyword>
<sequence length="112" mass="12251">MTTNDARPSTRPPSALGRHPATFRVDASSRLEFGQDARPSSSSLDPVFTRRIAVRADDRTRTSAPKRPSVLAPIIRNAHSTRARSPAILVVVLRLRPTVTDRLAGYPPTPKT</sequence>
<evidence type="ECO:0000313" key="3">
    <source>
        <dbReference type="WBParaSite" id="PSAMB.scaffold1866size27112.g15278.t1"/>
    </source>
</evidence>
<reference evidence="3" key="1">
    <citation type="submission" date="2022-11" db="UniProtKB">
        <authorList>
            <consortium name="WormBaseParasite"/>
        </authorList>
    </citation>
    <scope>IDENTIFICATION</scope>
</reference>
<proteinExistence type="predicted"/>
<evidence type="ECO:0000256" key="1">
    <source>
        <dbReference type="SAM" id="MobiDB-lite"/>
    </source>
</evidence>
<feature type="region of interest" description="Disordered" evidence="1">
    <location>
        <begin position="1"/>
        <end position="22"/>
    </location>
</feature>
<protein>
    <submittedName>
        <fullName evidence="3">Uncharacterized protein</fullName>
    </submittedName>
</protein>